<gene>
    <name evidence="1" type="ORF">QR685DRAFT_445904</name>
</gene>
<sequence length="83" mass="9231">MLIGNRSFDKRFSSSRNHLLGLLPLVARACVVGYLADLSIVEAGAAAVATAFCLCACQHSRQWRRPRCNSRNIRTWVLVGHTF</sequence>
<dbReference type="EMBL" id="JAVLET010000006">
    <property type="protein sequence ID" value="KAL0469116.1"/>
    <property type="molecule type" value="Genomic_DNA"/>
</dbReference>
<proteinExistence type="predicted"/>
<evidence type="ECO:0000313" key="1">
    <source>
        <dbReference type="EMBL" id="KAL0469116.1"/>
    </source>
</evidence>
<keyword evidence="2" id="KW-1185">Reference proteome</keyword>
<name>A0ABR3DBH9_NEUIN</name>
<protein>
    <submittedName>
        <fullName evidence="1">Uncharacterized protein</fullName>
    </submittedName>
</protein>
<dbReference type="Proteomes" id="UP001451303">
    <property type="component" value="Unassembled WGS sequence"/>
</dbReference>
<evidence type="ECO:0000313" key="2">
    <source>
        <dbReference type="Proteomes" id="UP001451303"/>
    </source>
</evidence>
<accession>A0ABR3DBH9</accession>
<comment type="caution">
    <text evidence="1">The sequence shown here is derived from an EMBL/GenBank/DDBJ whole genome shotgun (WGS) entry which is preliminary data.</text>
</comment>
<reference evidence="1 2" key="1">
    <citation type="submission" date="2023-09" db="EMBL/GenBank/DDBJ databases">
        <title>Multi-omics analysis of a traditional fermented food reveals byproduct-associated fungal strains for waste-to-food upcycling.</title>
        <authorList>
            <consortium name="Lawrence Berkeley National Laboratory"/>
            <person name="Rekdal V.M."/>
            <person name="Villalobos-Escobedo J.M."/>
            <person name="Rodriguez-Valeron N."/>
            <person name="Garcia M.O."/>
            <person name="Vasquez D.P."/>
            <person name="Damayanti I."/>
            <person name="Sorensen P.M."/>
            <person name="Baidoo E.E."/>
            <person name="De Carvalho A.C."/>
            <person name="Riley R."/>
            <person name="Lipzen A."/>
            <person name="He G."/>
            <person name="Yan M."/>
            <person name="Haridas S."/>
            <person name="Daum C."/>
            <person name="Yoshinaga Y."/>
            <person name="Ng V."/>
            <person name="Grigoriev I.V."/>
            <person name="Munk R."/>
            <person name="Nuraida L."/>
            <person name="Wijaya C.H."/>
            <person name="Morales P.-C."/>
            <person name="Keasling J.D."/>
        </authorList>
    </citation>
    <scope>NUCLEOTIDE SEQUENCE [LARGE SCALE GENOMIC DNA]</scope>
    <source>
        <strain evidence="1 2">FGSC 2613</strain>
    </source>
</reference>
<organism evidence="1 2">
    <name type="scientific">Neurospora intermedia</name>
    <dbReference type="NCBI Taxonomy" id="5142"/>
    <lineage>
        <taxon>Eukaryota</taxon>
        <taxon>Fungi</taxon>
        <taxon>Dikarya</taxon>
        <taxon>Ascomycota</taxon>
        <taxon>Pezizomycotina</taxon>
        <taxon>Sordariomycetes</taxon>
        <taxon>Sordariomycetidae</taxon>
        <taxon>Sordariales</taxon>
        <taxon>Sordariaceae</taxon>
        <taxon>Neurospora</taxon>
    </lineage>
</organism>